<dbReference type="InterPro" id="IPR002933">
    <property type="entry name" value="Peptidase_M20"/>
</dbReference>
<dbReference type="OrthoDB" id="9777385at2"/>
<dbReference type="Pfam" id="PF07687">
    <property type="entry name" value="M20_dimer"/>
    <property type="match status" value="1"/>
</dbReference>
<dbReference type="GO" id="GO:0019877">
    <property type="term" value="P:diaminopimelate biosynthetic process"/>
    <property type="evidence" value="ECO:0007669"/>
    <property type="project" value="UniProtKB-ARBA"/>
</dbReference>
<dbReference type="InterPro" id="IPR011650">
    <property type="entry name" value="Peptidase_M20_dimer"/>
</dbReference>
<dbReference type="CDD" id="cd05666">
    <property type="entry name" value="M20_Acy1-like"/>
    <property type="match status" value="1"/>
</dbReference>
<dbReference type="AlphaFoldDB" id="A0A252BVB2"/>
<dbReference type="PANTHER" id="PTHR11014">
    <property type="entry name" value="PEPTIDASE M20 FAMILY MEMBER"/>
    <property type="match status" value="1"/>
</dbReference>
<feature type="binding site" evidence="2">
    <location>
        <position position="103"/>
    </location>
    <ligand>
        <name>Mn(2+)</name>
        <dbReference type="ChEBI" id="CHEBI:29035"/>
        <label>2</label>
    </ligand>
</feature>
<feature type="domain" description="Peptidase M20 dimerisation" evidence="3">
    <location>
        <begin position="184"/>
        <end position="277"/>
    </location>
</feature>
<feature type="binding site" evidence="2">
    <location>
        <position position="358"/>
    </location>
    <ligand>
        <name>Mn(2+)</name>
        <dbReference type="ChEBI" id="CHEBI:29035"/>
        <label>2</label>
    </ligand>
</feature>
<dbReference type="InterPro" id="IPR036264">
    <property type="entry name" value="Bact_exopeptidase_dim_dom"/>
</dbReference>
<evidence type="ECO:0000259" key="3">
    <source>
        <dbReference type="Pfam" id="PF07687"/>
    </source>
</evidence>
<dbReference type="Pfam" id="PF01546">
    <property type="entry name" value="Peptidase_M20"/>
    <property type="match status" value="1"/>
</dbReference>
<keyword evidence="1 4" id="KW-0378">Hydrolase</keyword>
<dbReference type="Proteomes" id="UP000194931">
    <property type="component" value="Unassembled WGS sequence"/>
</dbReference>
<evidence type="ECO:0000313" key="4">
    <source>
        <dbReference type="EMBL" id="OUJ12898.1"/>
    </source>
</evidence>
<evidence type="ECO:0000256" key="1">
    <source>
        <dbReference type="ARBA" id="ARBA00022801"/>
    </source>
</evidence>
<dbReference type="Gene3D" id="3.30.70.360">
    <property type="match status" value="1"/>
</dbReference>
<protein>
    <submittedName>
        <fullName evidence="4">Amidohydrolase</fullName>
    </submittedName>
</protein>
<dbReference type="GO" id="GO:0046872">
    <property type="term" value="F:metal ion binding"/>
    <property type="evidence" value="ECO:0007669"/>
    <property type="project" value="UniProtKB-KW"/>
</dbReference>
<dbReference type="NCBIfam" id="TIGR01891">
    <property type="entry name" value="amidohydrolases"/>
    <property type="match status" value="1"/>
</dbReference>
<organism evidence="4 5">
    <name type="scientific">Acetobacter okinawensis</name>
    <dbReference type="NCBI Taxonomy" id="1076594"/>
    <lineage>
        <taxon>Bacteria</taxon>
        <taxon>Pseudomonadati</taxon>
        <taxon>Pseudomonadota</taxon>
        <taxon>Alphaproteobacteria</taxon>
        <taxon>Acetobacterales</taxon>
        <taxon>Acetobacteraceae</taxon>
        <taxon>Acetobacter</taxon>
    </lineage>
</organism>
<keyword evidence="2" id="KW-0479">Metal-binding</keyword>
<dbReference type="Gene3D" id="3.40.630.10">
    <property type="entry name" value="Zn peptidases"/>
    <property type="match status" value="1"/>
</dbReference>
<sequence length="385" mass="41920">MNIIKNISKFHDELTLFRQDLHAHPELGLEEYRTAGLVAQKLRSFGIDVHEGVGKTGVVGVLRAGSGHRKIGLRADMDALPMQEENDVPYKSTLANKMHACGHDGHTTMLLGAAQYLAQTRKFNGTVHFIFQPGEEGAGGAQAMLQDDLFTRFPCDAIFGMHNSPELEIGEFRINHGPIMAGGAFFDIAITGLGAHASRPETGIDPIVIGAQIVLALQTILSRNITAFESASLSVTRVESSSSAYNVIPHHVVLGGTVRCFSNEIMEFIKKRVIEISQGIAHSHGAEAQVDFKVIFVPTINNKEKTDFFAETAKSLLGEKNVQTNAKKLMGSEDFGFMLEHVEGAYGMIGNGKGFSPHHPNYNFNDEAIPFGAALYAKLVENFLT</sequence>
<dbReference type="EMBL" id="JOPJ01000009">
    <property type="protein sequence ID" value="OUJ12898.1"/>
    <property type="molecule type" value="Genomic_DNA"/>
</dbReference>
<reference evidence="5" key="1">
    <citation type="submission" date="2014-06" db="EMBL/GenBank/DDBJ databases">
        <authorList>
            <person name="Winans N.J."/>
            <person name="Newell P.D."/>
            <person name="Douglas A.E."/>
        </authorList>
    </citation>
    <scope>NUCLEOTIDE SEQUENCE [LARGE SCALE GENOMIC DNA]</scope>
</reference>
<proteinExistence type="predicted"/>
<dbReference type="PIRSF" id="PIRSF005962">
    <property type="entry name" value="Pept_M20D_amidohydro"/>
    <property type="match status" value="1"/>
</dbReference>
<comment type="cofactor">
    <cofactor evidence="2">
        <name>Mn(2+)</name>
        <dbReference type="ChEBI" id="CHEBI:29035"/>
    </cofactor>
    <text evidence="2">The Mn(2+) ion enhances activity.</text>
</comment>
<keyword evidence="5" id="KW-1185">Reference proteome</keyword>
<feature type="binding site" evidence="2">
    <location>
        <position position="101"/>
    </location>
    <ligand>
        <name>Mn(2+)</name>
        <dbReference type="ChEBI" id="CHEBI:29035"/>
        <label>2</label>
    </ligand>
</feature>
<evidence type="ECO:0000256" key="2">
    <source>
        <dbReference type="PIRSR" id="PIRSR005962-1"/>
    </source>
</evidence>
<dbReference type="GO" id="GO:0050118">
    <property type="term" value="F:N-acetyldiaminopimelate deacetylase activity"/>
    <property type="evidence" value="ECO:0007669"/>
    <property type="project" value="UniProtKB-ARBA"/>
</dbReference>
<keyword evidence="2" id="KW-0464">Manganese</keyword>
<comment type="caution">
    <text evidence="4">The sequence shown here is derived from an EMBL/GenBank/DDBJ whole genome shotgun (WGS) entry which is preliminary data.</text>
</comment>
<dbReference type="SUPFAM" id="SSF53187">
    <property type="entry name" value="Zn-dependent exopeptidases"/>
    <property type="match status" value="1"/>
</dbReference>
<dbReference type="FunFam" id="3.30.70.360:FF:000001">
    <property type="entry name" value="N-acetyldiaminopimelate deacetylase"/>
    <property type="match status" value="1"/>
</dbReference>
<dbReference type="PANTHER" id="PTHR11014:SF63">
    <property type="entry name" value="METALLOPEPTIDASE, PUTATIVE (AFU_ORTHOLOGUE AFUA_6G09600)-RELATED"/>
    <property type="match status" value="1"/>
</dbReference>
<name>A0A252BVB2_9PROT</name>
<dbReference type="SUPFAM" id="SSF55031">
    <property type="entry name" value="Bacterial exopeptidase dimerisation domain"/>
    <property type="match status" value="1"/>
</dbReference>
<evidence type="ECO:0000313" key="5">
    <source>
        <dbReference type="Proteomes" id="UP000194931"/>
    </source>
</evidence>
<accession>A0A252BVB2</accession>
<feature type="binding site" evidence="2">
    <location>
        <position position="136"/>
    </location>
    <ligand>
        <name>Mn(2+)</name>
        <dbReference type="ChEBI" id="CHEBI:29035"/>
        <label>2</label>
    </ligand>
</feature>
<dbReference type="RefSeq" id="WP_086639043.1">
    <property type="nucleotide sequence ID" value="NZ_JOPJ01000009.1"/>
</dbReference>
<gene>
    <name evidence="4" type="ORF">HK26_13615</name>
</gene>
<dbReference type="InterPro" id="IPR017439">
    <property type="entry name" value="Amidohydrolase"/>
</dbReference>
<feature type="binding site" evidence="2">
    <location>
        <position position="162"/>
    </location>
    <ligand>
        <name>Mn(2+)</name>
        <dbReference type="ChEBI" id="CHEBI:29035"/>
        <label>2</label>
    </ligand>
</feature>